<feature type="transmembrane region" description="Helical" evidence="10">
    <location>
        <begin position="221"/>
        <end position="239"/>
    </location>
</feature>
<dbReference type="Pfam" id="PF00403">
    <property type="entry name" value="HMA"/>
    <property type="match status" value="1"/>
</dbReference>
<dbReference type="InterPro" id="IPR059000">
    <property type="entry name" value="ATPase_P-type_domA"/>
</dbReference>
<dbReference type="Proteomes" id="UP000199076">
    <property type="component" value="Unassembled WGS sequence"/>
</dbReference>
<sequence length="774" mass="81033">MTDCTLCDRPTPDPPITDGDGGAYCCQGCLSVANALDDAETTEDDLTERRGTDAVSVPDDAETGYLAVDGMHCGTCEAFVESRAVDQSGVHDAAASYATDTMRLVYDPEETRTDELADAVSGYGYAARDREVEADSEADESAWALAIGGFFGMMVMGWYALFLYPTYFGYDAPFVDLTSLVGLYLFGNVWLMTSIVLFYTGWPILRGAYVSLRAGHPNMDLLVALAATAAYSYSTVAMGLGRTHLYFDVTVAIVLVVSLGNYYEGKVKDRAVGLLSELTESRVTEARRLTGDGTETVPVEDLSAGDRLLVKVGERVPTDGEVVEGSAAVDESLLSGEPMPVDKCVGDEVIGGSVVTDAPLTVEVAADAESTLDRIVELLWSIQSARPGMQRLADRLATVFVPTVIALGTVAAAAVLLIGGSGVSALLLGLTVLIVSCPCALGLATPLAVAAGVREAADAGIVVVSEAVFEAVPEVDVVVFDKTGTLTTGEMRVAEVVGDDPETLRRRAAAVECRANHPVATAITEAVENSPDATDFERHATGVSAAVDGDRVTVGRADCLRSEGLAVPDELDRRATEAAEAGQRPVFVGWAERARGLLLLGERERPVASEVVADLSADHEVVVLTGDEGGAVERIEDRIDADEVFAGVPPEAKAETVERLRGRGTVAMVGDGSNDGPALAAADLGIALGSGTDLAADAADAVLLDDDLRNVTALFEIANGTHGRIRQNLGWAFLYNAVAIPIAVAGLLNPLFAAVAMTASSLLVVTNSSRSLRS</sequence>
<dbReference type="InterPro" id="IPR018303">
    <property type="entry name" value="ATPase_P-typ_P_site"/>
</dbReference>
<gene>
    <name evidence="12" type="ORF">SAMN05216218_101374</name>
</gene>
<evidence type="ECO:0000313" key="12">
    <source>
        <dbReference type="EMBL" id="SDE80050.1"/>
    </source>
</evidence>
<evidence type="ECO:0000313" key="13">
    <source>
        <dbReference type="Proteomes" id="UP000199076"/>
    </source>
</evidence>
<dbReference type="InterPro" id="IPR001757">
    <property type="entry name" value="P_typ_ATPase"/>
</dbReference>
<dbReference type="PANTHER" id="PTHR43520">
    <property type="entry name" value="ATP7, ISOFORM B"/>
    <property type="match status" value="1"/>
</dbReference>
<dbReference type="InterPro" id="IPR023299">
    <property type="entry name" value="ATPase_P-typ_cyto_dom_N"/>
</dbReference>
<dbReference type="InterPro" id="IPR006121">
    <property type="entry name" value="HMA_dom"/>
</dbReference>
<keyword evidence="3 10" id="KW-0812">Transmembrane</keyword>
<dbReference type="AlphaFoldDB" id="A0A1G7FVY1"/>
<dbReference type="SUPFAM" id="SSF81665">
    <property type="entry name" value="Calcium ATPase, transmembrane domain M"/>
    <property type="match status" value="1"/>
</dbReference>
<dbReference type="SFLD" id="SFLDG00002">
    <property type="entry name" value="C1.7:_P-type_atpase_like"/>
    <property type="match status" value="1"/>
</dbReference>
<dbReference type="GO" id="GO:0005507">
    <property type="term" value="F:copper ion binding"/>
    <property type="evidence" value="ECO:0007669"/>
    <property type="project" value="TreeGrafter"/>
</dbReference>
<dbReference type="SFLD" id="SFLDF00027">
    <property type="entry name" value="p-type_atpase"/>
    <property type="match status" value="1"/>
</dbReference>
<dbReference type="PROSITE" id="PS01229">
    <property type="entry name" value="COF_2"/>
    <property type="match status" value="1"/>
</dbReference>
<feature type="transmembrane region" description="Helical" evidence="10">
    <location>
        <begin position="396"/>
        <end position="419"/>
    </location>
</feature>
<keyword evidence="5" id="KW-0547">Nucleotide-binding</keyword>
<dbReference type="SUPFAM" id="SSF81653">
    <property type="entry name" value="Calcium ATPase, transduction domain A"/>
    <property type="match status" value="1"/>
</dbReference>
<dbReference type="RefSeq" id="WP_092687186.1">
    <property type="nucleotide sequence ID" value="NZ_FNBK01000001.1"/>
</dbReference>
<dbReference type="SUPFAM" id="SSF81660">
    <property type="entry name" value="Metal cation-transporting ATPase, ATP-binding domain N"/>
    <property type="match status" value="1"/>
</dbReference>
<dbReference type="GO" id="GO:0005524">
    <property type="term" value="F:ATP binding"/>
    <property type="evidence" value="ECO:0007669"/>
    <property type="project" value="UniProtKB-KW"/>
</dbReference>
<evidence type="ECO:0000256" key="8">
    <source>
        <dbReference type="ARBA" id="ARBA00022989"/>
    </source>
</evidence>
<dbReference type="GO" id="GO:0055070">
    <property type="term" value="P:copper ion homeostasis"/>
    <property type="evidence" value="ECO:0007669"/>
    <property type="project" value="TreeGrafter"/>
</dbReference>
<evidence type="ECO:0000256" key="7">
    <source>
        <dbReference type="ARBA" id="ARBA00022967"/>
    </source>
</evidence>
<keyword evidence="7" id="KW-1278">Translocase</keyword>
<dbReference type="InterPro" id="IPR023298">
    <property type="entry name" value="ATPase_P-typ_TM_dom_sf"/>
</dbReference>
<evidence type="ECO:0000256" key="10">
    <source>
        <dbReference type="SAM" id="Phobius"/>
    </source>
</evidence>
<dbReference type="Pfam" id="PF00122">
    <property type="entry name" value="E1-E2_ATPase"/>
    <property type="match status" value="1"/>
</dbReference>
<dbReference type="InterPro" id="IPR023214">
    <property type="entry name" value="HAD_sf"/>
</dbReference>
<keyword evidence="13" id="KW-1185">Reference proteome</keyword>
<dbReference type="GO" id="GO:0016020">
    <property type="term" value="C:membrane"/>
    <property type="evidence" value="ECO:0007669"/>
    <property type="project" value="InterPro"/>
</dbReference>
<dbReference type="GO" id="GO:0043682">
    <property type="term" value="F:P-type divalent copper transporter activity"/>
    <property type="evidence" value="ECO:0007669"/>
    <property type="project" value="TreeGrafter"/>
</dbReference>
<evidence type="ECO:0000256" key="5">
    <source>
        <dbReference type="ARBA" id="ARBA00022741"/>
    </source>
</evidence>
<dbReference type="CDD" id="cd00371">
    <property type="entry name" value="HMA"/>
    <property type="match status" value="1"/>
</dbReference>
<dbReference type="NCBIfam" id="TIGR01525">
    <property type="entry name" value="ATPase-IB_hvy"/>
    <property type="match status" value="1"/>
</dbReference>
<feature type="transmembrane region" description="Helical" evidence="10">
    <location>
        <begin position="142"/>
        <end position="161"/>
    </location>
</feature>
<dbReference type="NCBIfam" id="TIGR01511">
    <property type="entry name" value="ATPase-IB1_Cu"/>
    <property type="match status" value="1"/>
</dbReference>
<dbReference type="InterPro" id="IPR036163">
    <property type="entry name" value="HMA_dom_sf"/>
</dbReference>
<dbReference type="PROSITE" id="PS00154">
    <property type="entry name" value="ATPASE_E1_E2"/>
    <property type="match status" value="1"/>
</dbReference>
<keyword evidence="9 10" id="KW-0472">Membrane</keyword>
<dbReference type="PROSITE" id="PS50846">
    <property type="entry name" value="HMA_2"/>
    <property type="match status" value="1"/>
</dbReference>
<dbReference type="STRING" id="660518.SAMN05216218_101374"/>
<organism evidence="12 13">
    <name type="scientific">Halorientalis regularis</name>
    <dbReference type="NCBI Taxonomy" id="660518"/>
    <lineage>
        <taxon>Archaea</taxon>
        <taxon>Methanobacteriati</taxon>
        <taxon>Methanobacteriota</taxon>
        <taxon>Stenosarchaea group</taxon>
        <taxon>Halobacteria</taxon>
        <taxon>Halobacteriales</taxon>
        <taxon>Haloarculaceae</taxon>
        <taxon>Halorientalis</taxon>
    </lineage>
</organism>
<dbReference type="Gene3D" id="2.70.150.10">
    <property type="entry name" value="Calcium-transporting ATPase, cytoplasmic transduction domain A"/>
    <property type="match status" value="1"/>
</dbReference>
<dbReference type="SUPFAM" id="SSF55008">
    <property type="entry name" value="HMA, heavy metal-associated domain"/>
    <property type="match status" value="1"/>
</dbReference>
<evidence type="ECO:0000259" key="11">
    <source>
        <dbReference type="PROSITE" id="PS50846"/>
    </source>
</evidence>
<dbReference type="Pfam" id="PF00702">
    <property type="entry name" value="Hydrolase"/>
    <property type="match status" value="1"/>
</dbReference>
<dbReference type="OrthoDB" id="8588at2157"/>
<dbReference type="InterPro" id="IPR008250">
    <property type="entry name" value="ATPase_P-typ_transduc_dom_A_sf"/>
</dbReference>
<comment type="subcellular location">
    <subcellularLocation>
        <location evidence="1">Endomembrane system</location>
        <topology evidence="1">Multi-pass membrane protein</topology>
    </subcellularLocation>
</comment>
<dbReference type="Gene3D" id="3.30.70.100">
    <property type="match status" value="1"/>
</dbReference>
<dbReference type="Gene3D" id="3.40.50.1000">
    <property type="entry name" value="HAD superfamily/HAD-like"/>
    <property type="match status" value="1"/>
</dbReference>
<evidence type="ECO:0000256" key="3">
    <source>
        <dbReference type="ARBA" id="ARBA00022692"/>
    </source>
</evidence>
<dbReference type="InterPro" id="IPR044492">
    <property type="entry name" value="P_typ_ATPase_HD_dom"/>
</dbReference>
<dbReference type="EMBL" id="FNBK01000001">
    <property type="protein sequence ID" value="SDE80050.1"/>
    <property type="molecule type" value="Genomic_DNA"/>
</dbReference>
<evidence type="ECO:0000256" key="6">
    <source>
        <dbReference type="ARBA" id="ARBA00022840"/>
    </source>
</evidence>
<feature type="transmembrane region" description="Helical" evidence="10">
    <location>
        <begin position="425"/>
        <end position="444"/>
    </location>
</feature>
<evidence type="ECO:0000256" key="2">
    <source>
        <dbReference type="ARBA" id="ARBA00006024"/>
    </source>
</evidence>
<feature type="transmembrane region" description="Helical" evidence="10">
    <location>
        <begin position="181"/>
        <end position="200"/>
    </location>
</feature>
<dbReference type="PRINTS" id="PR00119">
    <property type="entry name" value="CATATPASE"/>
</dbReference>
<accession>A0A1G7FVY1</accession>
<dbReference type="NCBIfam" id="TIGR01494">
    <property type="entry name" value="ATPase_P-type"/>
    <property type="match status" value="1"/>
</dbReference>
<evidence type="ECO:0000256" key="4">
    <source>
        <dbReference type="ARBA" id="ARBA00022723"/>
    </source>
</evidence>
<dbReference type="InterPro" id="IPR027256">
    <property type="entry name" value="P-typ_ATPase_IB"/>
</dbReference>
<proteinExistence type="inferred from homology"/>
<feature type="domain" description="HMA" evidence="11">
    <location>
        <begin position="62"/>
        <end position="128"/>
    </location>
</feature>
<keyword evidence="6" id="KW-0067">ATP-binding</keyword>
<dbReference type="GO" id="GO:0012505">
    <property type="term" value="C:endomembrane system"/>
    <property type="evidence" value="ECO:0007669"/>
    <property type="project" value="UniProtKB-SubCell"/>
</dbReference>
<dbReference type="GO" id="GO:0016887">
    <property type="term" value="F:ATP hydrolysis activity"/>
    <property type="evidence" value="ECO:0007669"/>
    <property type="project" value="InterPro"/>
</dbReference>
<dbReference type="InterPro" id="IPR036412">
    <property type="entry name" value="HAD-like_sf"/>
</dbReference>
<comment type="similarity">
    <text evidence="2">Belongs to the cation transport ATPase (P-type) (TC 3.A.3) family. Type IB subfamily.</text>
</comment>
<keyword evidence="4" id="KW-0479">Metal-binding</keyword>
<dbReference type="SUPFAM" id="SSF56784">
    <property type="entry name" value="HAD-like"/>
    <property type="match status" value="1"/>
</dbReference>
<name>A0A1G7FVY1_9EURY</name>
<dbReference type="PANTHER" id="PTHR43520:SF8">
    <property type="entry name" value="P-TYPE CU(+) TRANSPORTER"/>
    <property type="match status" value="1"/>
</dbReference>
<dbReference type="Gene3D" id="3.40.1110.10">
    <property type="entry name" value="Calcium-transporting ATPase, cytoplasmic domain N"/>
    <property type="match status" value="1"/>
</dbReference>
<protein>
    <submittedName>
        <fullName evidence="12">Cu2+-exporting ATPase</fullName>
    </submittedName>
</protein>
<feature type="transmembrane region" description="Helical" evidence="10">
    <location>
        <begin position="733"/>
        <end position="765"/>
    </location>
</feature>
<evidence type="ECO:0000256" key="1">
    <source>
        <dbReference type="ARBA" id="ARBA00004127"/>
    </source>
</evidence>
<dbReference type="SFLD" id="SFLDS00003">
    <property type="entry name" value="Haloacid_Dehalogenase"/>
    <property type="match status" value="1"/>
</dbReference>
<feature type="transmembrane region" description="Helical" evidence="10">
    <location>
        <begin position="245"/>
        <end position="263"/>
    </location>
</feature>
<keyword evidence="8 10" id="KW-1133">Transmembrane helix</keyword>
<reference evidence="13" key="1">
    <citation type="submission" date="2016-10" db="EMBL/GenBank/DDBJ databases">
        <authorList>
            <person name="Varghese N."/>
            <person name="Submissions S."/>
        </authorList>
    </citation>
    <scope>NUCLEOTIDE SEQUENCE [LARGE SCALE GENOMIC DNA]</scope>
    <source>
        <strain evidence="13">IBRC-M 10760</strain>
    </source>
</reference>
<evidence type="ECO:0000256" key="9">
    <source>
        <dbReference type="ARBA" id="ARBA00023136"/>
    </source>
</evidence>